<evidence type="ECO:0000256" key="5">
    <source>
        <dbReference type="ARBA" id="ARBA00026235"/>
    </source>
</evidence>
<evidence type="ECO:0000256" key="6">
    <source>
        <dbReference type="ARBA" id="ARBA00044735"/>
    </source>
</evidence>
<keyword evidence="3" id="KW-0809">Transit peptide</keyword>
<evidence type="ECO:0000259" key="7">
    <source>
        <dbReference type="Pfam" id="PF05347"/>
    </source>
</evidence>
<evidence type="ECO:0000256" key="3">
    <source>
        <dbReference type="ARBA" id="ARBA00022946"/>
    </source>
</evidence>
<dbReference type="InterPro" id="IPR008011">
    <property type="entry name" value="Complex1_LYR_dom"/>
</dbReference>
<evidence type="ECO:0000256" key="1">
    <source>
        <dbReference type="ARBA" id="ARBA00004173"/>
    </source>
</evidence>
<keyword evidence="4" id="KW-0496">Mitochondrion</keyword>
<protein>
    <recommendedName>
        <fullName evidence="5">LYR motif-containing protein 2</fullName>
    </recommendedName>
</protein>
<proteinExistence type="inferred from homology"/>
<dbReference type="Pfam" id="PF05347">
    <property type="entry name" value="Complex1_LYR"/>
    <property type="match status" value="1"/>
</dbReference>
<comment type="function">
    <text evidence="6">Involved in efficient integration of the N-module into mitochondrial respiratory chain complex I.</text>
</comment>
<dbReference type="Proteomes" id="UP000694941">
    <property type="component" value="Unplaced"/>
</dbReference>
<evidence type="ECO:0000256" key="2">
    <source>
        <dbReference type="ARBA" id="ARBA00009508"/>
    </source>
</evidence>
<evidence type="ECO:0000313" key="8">
    <source>
        <dbReference type="Proteomes" id="UP000694941"/>
    </source>
</evidence>
<reference evidence="9" key="1">
    <citation type="submission" date="2025-08" db="UniProtKB">
        <authorList>
            <consortium name="RefSeq"/>
        </authorList>
    </citation>
    <scope>IDENTIFICATION</scope>
    <source>
        <tissue evidence="9">Muscle</tissue>
    </source>
</reference>
<sequence length="86" mass="10325">MSSKLPKHVLPFRKFMLSRQTLSLYRDILKVIRQVSNSDHRNQLKEWARQDFKKNKHEKEEEVIKMLHTRGRLALKELESALKLAQ</sequence>
<dbReference type="CDD" id="cd20262">
    <property type="entry name" value="Complex1_LYR_LYRM2"/>
    <property type="match status" value="1"/>
</dbReference>
<dbReference type="RefSeq" id="XP_013794332.1">
    <property type="nucleotide sequence ID" value="XM_013938878.2"/>
</dbReference>
<evidence type="ECO:0000256" key="4">
    <source>
        <dbReference type="ARBA" id="ARBA00023128"/>
    </source>
</evidence>
<comment type="subcellular location">
    <subcellularLocation>
        <location evidence="1">Mitochondrion</location>
    </subcellularLocation>
</comment>
<keyword evidence="8" id="KW-1185">Reference proteome</keyword>
<name>A0ABM1C539_LIMPO</name>
<feature type="domain" description="Complex 1 LYR protein" evidence="7">
    <location>
        <begin position="19"/>
        <end position="77"/>
    </location>
</feature>
<dbReference type="InterPro" id="IPR045293">
    <property type="entry name" value="Complex1_LYR_LYRM2"/>
</dbReference>
<comment type="similarity">
    <text evidence="2">Belongs to the complex I LYR family.</text>
</comment>
<accession>A0ABM1C539</accession>
<dbReference type="PANTHER" id="PTHR13675:SF0">
    <property type="entry name" value="LYR MOTIF-CONTAINING PROTEIN 2"/>
    <property type="match status" value="1"/>
</dbReference>
<gene>
    <name evidence="9" type="primary">LOC106478340</name>
</gene>
<dbReference type="GeneID" id="106478340"/>
<dbReference type="PANTHER" id="PTHR13675">
    <property type="entry name" value="LYR MOTIF-CONTAINING PROTEIN 2"/>
    <property type="match status" value="1"/>
</dbReference>
<evidence type="ECO:0000313" key="9">
    <source>
        <dbReference type="RefSeq" id="XP_013794332.1"/>
    </source>
</evidence>
<organism evidence="8 9">
    <name type="scientific">Limulus polyphemus</name>
    <name type="common">Atlantic horseshoe crab</name>
    <dbReference type="NCBI Taxonomy" id="6850"/>
    <lineage>
        <taxon>Eukaryota</taxon>
        <taxon>Metazoa</taxon>
        <taxon>Ecdysozoa</taxon>
        <taxon>Arthropoda</taxon>
        <taxon>Chelicerata</taxon>
        <taxon>Merostomata</taxon>
        <taxon>Xiphosura</taxon>
        <taxon>Limulidae</taxon>
        <taxon>Limulus</taxon>
    </lineage>
</organism>